<name>A0A1M5JZM8_9BACT</name>
<dbReference type="EMBL" id="FQUS01000029">
    <property type="protein sequence ID" value="SHG46011.1"/>
    <property type="molecule type" value="Genomic_DNA"/>
</dbReference>
<dbReference type="STRING" id="1194090.SAMN05443144_1295"/>
<dbReference type="AlphaFoldDB" id="A0A1M5JZM8"/>
<dbReference type="RefSeq" id="WP_073068027.1">
    <property type="nucleotide sequence ID" value="NZ_FQUS01000029.1"/>
</dbReference>
<dbReference type="Proteomes" id="UP000184041">
    <property type="component" value="Unassembled WGS sequence"/>
</dbReference>
<reference evidence="1 2" key="1">
    <citation type="submission" date="2016-11" db="EMBL/GenBank/DDBJ databases">
        <authorList>
            <person name="Jaros S."/>
            <person name="Januszkiewicz K."/>
            <person name="Wedrychowicz H."/>
        </authorList>
    </citation>
    <scope>NUCLEOTIDE SEQUENCE [LARGE SCALE GENOMIC DNA]</scope>
    <source>
        <strain evidence="1 2">DSM 21986</strain>
    </source>
</reference>
<accession>A0A1M5JZM8</accession>
<evidence type="ECO:0000313" key="2">
    <source>
        <dbReference type="Proteomes" id="UP000184041"/>
    </source>
</evidence>
<gene>
    <name evidence="1" type="ORF">SAMN05443144_1295</name>
</gene>
<sequence>MLIQLLTALLKALKFRNINLDTICRVDDNVGFIWFKAEDKTYCISIQQANFDLEEYHDQEP</sequence>
<keyword evidence="2" id="KW-1185">Reference proteome</keyword>
<organism evidence="1 2">
    <name type="scientific">Fodinibius roseus</name>
    <dbReference type="NCBI Taxonomy" id="1194090"/>
    <lineage>
        <taxon>Bacteria</taxon>
        <taxon>Pseudomonadati</taxon>
        <taxon>Balneolota</taxon>
        <taxon>Balneolia</taxon>
        <taxon>Balneolales</taxon>
        <taxon>Balneolaceae</taxon>
        <taxon>Fodinibius</taxon>
    </lineage>
</organism>
<evidence type="ECO:0000313" key="1">
    <source>
        <dbReference type="EMBL" id="SHG46011.1"/>
    </source>
</evidence>
<protein>
    <submittedName>
        <fullName evidence="1">Uncharacterized protein</fullName>
    </submittedName>
</protein>
<proteinExistence type="predicted"/>